<dbReference type="AlphaFoldDB" id="A0AAW9DCE8"/>
<evidence type="ECO:0000259" key="1">
    <source>
        <dbReference type="Pfam" id="PF13676"/>
    </source>
</evidence>
<organism evidence="2 3">
    <name type="scientific">Aliarcobacter skirrowii</name>
    <dbReference type="NCBI Taxonomy" id="28200"/>
    <lineage>
        <taxon>Bacteria</taxon>
        <taxon>Pseudomonadati</taxon>
        <taxon>Campylobacterota</taxon>
        <taxon>Epsilonproteobacteria</taxon>
        <taxon>Campylobacterales</taxon>
        <taxon>Arcobacteraceae</taxon>
        <taxon>Aliarcobacter</taxon>
    </lineage>
</organism>
<dbReference type="SUPFAM" id="SSF52200">
    <property type="entry name" value="Toll/Interleukin receptor TIR domain"/>
    <property type="match status" value="2"/>
</dbReference>
<protein>
    <submittedName>
        <fullName evidence="2">Toll/interleukin-1 receptor domain-containing protein</fullName>
    </submittedName>
</protein>
<name>A0AAW9DCE8_9BACT</name>
<evidence type="ECO:0000313" key="2">
    <source>
        <dbReference type="EMBL" id="MDX4069885.1"/>
    </source>
</evidence>
<proteinExistence type="predicted"/>
<dbReference type="Proteomes" id="UP001283691">
    <property type="component" value="Unassembled WGS sequence"/>
</dbReference>
<accession>A0AAW9DCE8</accession>
<dbReference type="GO" id="GO:0007165">
    <property type="term" value="P:signal transduction"/>
    <property type="evidence" value="ECO:0007669"/>
    <property type="project" value="InterPro"/>
</dbReference>
<dbReference type="RefSeq" id="WP_319048411.1">
    <property type="nucleotide sequence ID" value="NZ_JAUQUR010000007.1"/>
</dbReference>
<feature type="domain" description="TIR" evidence="1">
    <location>
        <begin position="130"/>
        <end position="240"/>
    </location>
</feature>
<feature type="domain" description="TIR" evidence="1">
    <location>
        <begin position="12"/>
        <end position="92"/>
    </location>
</feature>
<evidence type="ECO:0000313" key="3">
    <source>
        <dbReference type="Proteomes" id="UP001283691"/>
    </source>
</evidence>
<reference evidence="2" key="1">
    <citation type="journal article" date="2023" name="Front. Microbiol.">
        <title>Genomic diversity and taxonomic marker for Arcobacter species.</title>
        <authorList>
            <person name="Zhou G."/>
            <person name="Gu Y."/>
            <person name="Wang H."/>
            <person name="Chen X."/>
            <person name="Zhang X."/>
            <person name="Shao Z."/>
            <person name="Yan X."/>
            <person name="Zhang J."/>
            <person name="Zhang M."/>
        </authorList>
    </citation>
    <scope>NUCLEOTIDE SEQUENCE</scope>
    <source>
        <strain evidence="2">BJSY19SF1-2</strain>
    </source>
</reference>
<reference evidence="2" key="2">
    <citation type="submission" date="2023-07" db="EMBL/GenBank/DDBJ databases">
        <authorList>
            <person name="Zhang M."/>
            <person name="Zhou G."/>
        </authorList>
    </citation>
    <scope>NUCLEOTIDE SEQUENCE</scope>
    <source>
        <strain evidence="2">BJSY19SF1-2</strain>
    </source>
</reference>
<sequence>MKHWEKKANGWVFLSHSSKDYESVKLVRNYLEDNGFSALMFYLKCLEDKDKEDFVQNIIKWEIESRNIFVLCNSEEAKSSNWVREEFKYVKTLKNKIIKEIDMEIFKYRKATALSVLDTLINNATLYFIYHSENKEIVTKIYNFLNSKGFQILKNNPNTTSMTFKNKTNNFISAIEEAYKKGTILIFLSKKVLDSNWFWYEKERALSNKNKIFIIPIILDDVRIDEFPAFINSRYTLTLNYNFNEEDYLSKIENMINNVLKDKQNEA</sequence>
<dbReference type="EMBL" id="JAUQUR010000007">
    <property type="protein sequence ID" value="MDX4069885.1"/>
    <property type="molecule type" value="Genomic_DNA"/>
</dbReference>
<keyword evidence="2" id="KW-0675">Receptor</keyword>
<dbReference type="Pfam" id="PF13676">
    <property type="entry name" value="TIR_2"/>
    <property type="match status" value="2"/>
</dbReference>
<dbReference type="InterPro" id="IPR000157">
    <property type="entry name" value="TIR_dom"/>
</dbReference>
<gene>
    <name evidence="2" type="ORF">Q6A80_09150</name>
</gene>
<dbReference type="InterPro" id="IPR035897">
    <property type="entry name" value="Toll_tir_struct_dom_sf"/>
</dbReference>
<dbReference type="Gene3D" id="3.40.50.10140">
    <property type="entry name" value="Toll/interleukin-1 receptor homology (TIR) domain"/>
    <property type="match status" value="2"/>
</dbReference>
<comment type="caution">
    <text evidence="2">The sequence shown here is derived from an EMBL/GenBank/DDBJ whole genome shotgun (WGS) entry which is preliminary data.</text>
</comment>